<sequence length="239" mass="24476">MVVAVLVALAGAVIACSPSGSDGAPGQAGGALVGQARPVLRWTPGACVTRDYALTACNGGESRVVALAPDPPRPGDCPVDTDNVLRVGANRTACVRNFLDPHPGMPGGGGGLLRAGDCVRLDGREQACDRPGWYGKVIAITGRVSACPSRTLDTLSDDSRVVCLGPGGQVLERGACVARPSAAATARSAVVRVPCESRQAWARVVAFGTSPGGCPSRSERYLRVEGAFRPVTCLDVLSK</sequence>
<dbReference type="AlphaFoldDB" id="A0A1G8UMR7"/>
<dbReference type="STRING" id="683260.SAMN05421874_102187"/>
<evidence type="ECO:0000313" key="1">
    <source>
        <dbReference type="EMBL" id="SDJ55083.1"/>
    </source>
</evidence>
<dbReference type="EMBL" id="FNFB01000002">
    <property type="protein sequence ID" value="SDJ55083.1"/>
    <property type="molecule type" value="Genomic_DNA"/>
</dbReference>
<protein>
    <submittedName>
        <fullName evidence="1">Uncharacterized protein</fullName>
    </submittedName>
</protein>
<keyword evidence="2" id="KW-1185">Reference proteome</keyword>
<accession>A0A1G8UMR7</accession>
<reference evidence="1 2" key="1">
    <citation type="submission" date="2016-10" db="EMBL/GenBank/DDBJ databases">
        <authorList>
            <person name="de Groot N.N."/>
        </authorList>
    </citation>
    <scope>NUCLEOTIDE SEQUENCE [LARGE SCALE GENOMIC DNA]</scope>
    <source>
        <strain evidence="1 2">CGMCC 4.5681</strain>
    </source>
</reference>
<organism evidence="1 2">
    <name type="scientific">Nonomuraea maritima</name>
    <dbReference type="NCBI Taxonomy" id="683260"/>
    <lineage>
        <taxon>Bacteria</taxon>
        <taxon>Bacillati</taxon>
        <taxon>Actinomycetota</taxon>
        <taxon>Actinomycetes</taxon>
        <taxon>Streptosporangiales</taxon>
        <taxon>Streptosporangiaceae</taxon>
        <taxon>Nonomuraea</taxon>
    </lineage>
</organism>
<name>A0A1G8UMR7_9ACTN</name>
<evidence type="ECO:0000313" key="2">
    <source>
        <dbReference type="Proteomes" id="UP000198683"/>
    </source>
</evidence>
<dbReference type="Proteomes" id="UP000198683">
    <property type="component" value="Unassembled WGS sequence"/>
</dbReference>
<gene>
    <name evidence="1" type="ORF">SAMN05421874_102187</name>
</gene>
<proteinExistence type="predicted"/>